<protein>
    <submittedName>
        <fullName evidence="4">RodZ domain-containing protein</fullName>
    </submittedName>
</protein>
<gene>
    <name evidence="4" type="ORF">WDJ61_07175</name>
</gene>
<dbReference type="CDD" id="cd00093">
    <property type="entry name" value="HTH_XRE"/>
    <property type="match status" value="1"/>
</dbReference>
<evidence type="ECO:0000256" key="1">
    <source>
        <dbReference type="SAM" id="MobiDB-lite"/>
    </source>
</evidence>
<dbReference type="PANTHER" id="PTHR34475">
    <property type="match status" value="1"/>
</dbReference>
<dbReference type="InterPro" id="IPR050400">
    <property type="entry name" value="Bact_Cytoskel_RodZ"/>
</dbReference>
<evidence type="ECO:0000313" key="5">
    <source>
        <dbReference type="Proteomes" id="UP001387364"/>
    </source>
</evidence>
<name>A0ABZ2NAZ2_9BACI</name>
<dbReference type="InterPro" id="IPR001387">
    <property type="entry name" value="Cro/C1-type_HTH"/>
</dbReference>
<dbReference type="Pfam" id="PF13413">
    <property type="entry name" value="HTH_25"/>
    <property type="match status" value="1"/>
</dbReference>
<keyword evidence="5" id="KW-1185">Reference proteome</keyword>
<dbReference type="Proteomes" id="UP001387364">
    <property type="component" value="Chromosome"/>
</dbReference>
<sequence length="284" mass="31566">MTELGNRLKEARKAKGLSLADVQEMTKIQKRYLTGIEEGNYEMMPGKFYVRAFIKQYAEAVGLNADELFEEFKSEVPSSHEDEIPQRATKIEEVKSNVPAEPSKFLEHLPKILVTAFVIGALFLAWALIPKKDTDEKQVEETPVVKESTEQNNEDENKAEAPVKEEKKAKEEPKVEEPAKQALTAVGTSGSDSTYELKEAEKFELSISSKGSTWVGVKDGSGKSYFGDMIQKGQTQTFDLTGQTEAKIRVGNAVDTEIKVNGELVTYQIPAASQVTQNIIIQKK</sequence>
<reference evidence="4 5" key="1">
    <citation type="submission" date="2024-02" db="EMBL/GenBank/DDBJ databases">
        <title>Seven novel Bacillus-like species.</title>
        <authorList>
            <person name="Liu G."/>
        </authorList>
    </citation>
    <scope>NUCLEOTIDE SEQUENCE [LARGE SCALE GENOMIC DNA]</scope>
    <source>
        <strain evidence="4 5">FJAT-52991</strain>
    </source>
</reference>
<evidence type="ECO:0000259" key="3">
    <source>
        <dbReference type="PROSITE" id="PS50943"/>
    </source>
</evidence>
<evidence type="ECO:0000256" key="2">
    <source>
        <dbReference type="SAM" id="Phobius"/>
    </source>
</evidence>
<dbReference type="SMART" id="SM00530">
    <property type="entry name" value="HTH_XRE"/>
    <property type="match status" value="1"/>
</dbReference>
<evidence type="ECO:0000313" key="4">
    <source>
        <dbReference type="EMBL" id="WXB94402.1"/>
    </source>
</evidence>
<feature type="compositionally biased region" description="Basic and acidic residues" evidence="1">
    <location>
        <begin position="136"/>
        <end position="179"/>
    </location>
</feature>
<dbReference type="InterPro" id="IPR025194">
    <property type="entry name" value="RodZ-like_C"/>
</dbReference>
<keyword evidence="2" id="KW-0812">Transmembrane</keyword>
<dbReference type="Pfam" id="PF13464">
    <property type="entry name" value="RodZ_C"/>
    <property type="match status" value="1"/>
</dbReference>
<dbReference type="PROSITE" id="PS50943">
    <property type="entry name" value="HTH_CROC1"/>
    <property type="match status" value="1"/>
</dbReference>
<dbReference type="EMBL" id="CP147404">
    <property type="protein sequence ID" value="WXB94402.1"/>
    <property type="molecule type" value="Genomic_DNA"/>
</dbReference>
<dbReference type="PANTHER" id="PTHR34475:SF1">
    <property type="entry name" value="CYTOSKELETON PROTEIN RODZ"/>
    <property type="match status" value="1"/>
</dbReference>
<accession>A0ABZ2NAZ2</accession>
<feature type="region of interest" description="Disordered" evidence="1">
    <location>
        <begin position="136"/>
        <end position="191"/>
    </location>
</feature>
<feature type="transmembrane region" description="Helical" evidence="2">
    <location>
        <begin position="112"/>
        <end position="129"/>
    </location>
</feature>
<keyword evidence="2" id="KW-0472">Membrane</keyword>
<dbReference type="InterPro" id="IPR010982">
    <property type="entry name" value="Lambda_DNA-bd_dom_sf"/>
</dbReference>
<feature type="domain" description="HTH cro/C1-type" evidence="3">
    <location>
        <begin position="8"/>
        <end position="68"/>
    </location>
</feature>
<dbReference type="Gene3D" id="1.10.260.40">
    <property type="entry name" value="lambda repressor-like DNA-binding domains"/>
    <property type="match status" value="1"/>
</dbReference>
<organism evidence="4 5">
    <name type="scientific">Bacillus kandeliae</name>
    <dbReference type="NCBI Taxonomy" id="3129297"/>
    <lineage>
        <taxon>Bacteria</taxon>
        <taxon>Bacillati</taxon>
        <taxon>Bacillota</taxon>
        <taxon>Bacilli</taxon>
        <taxon>Bacillales</taxon>
        <taxon>Bacillaceae</taxon>
        <taxon>Bacillus</taxon>
    </lineage>
</organism>
<dbReference type="RefSeq" id="WP_338754105.1">
    <property type="nucleotide sequence ID" value="NZ_CP147404.1"/>
</dbReference>
<dbReference type="SUPFAM" id="SSF47413">
    <property type="entry name" value="lambda repressor-like DNA-binding domains"/>
    <property type="match status" value="1"/>
</dbReference>
<keyword evidence="2" id="KW-1133">Transmembrane helix</keyword>
<proteinExistence type="predicted"/>